<dbReference type="GO" id="GO:0005829">
    <property type="term" value="C:cytosol"/>
    <property type="evidence" value="ECO:0007669"/>
    <property type="project" value="UniProtKB-ARBA"/>
</dbReference>
<feature type="domain" description="Aminoacyl-transfer RNA synthetases class-II family profile" evidence="9">
    <location>
        <begin position="135"/>
        <end position="370"/>
    </location>
</feature>
<dbReference type="FunFam" id="3.40.50.800:FF:000002">
    <property type="entry name" value="Glycine--tRNA ligase"/>
    <property type="match status" value="1"/>
</dbReference>
<dbReference type="InterPro" id="IPR022961">
    <property type="entry name" value="Gly_tRNA_ligase_bac"/>
</dbReference>
<dbReference type="GO" id="GO:0005524">
    <property type="term" value="F:ATP binding"/>
    <property type="evidence" value="ECO:0007669"/>
    <property type="project" value="UniProtKB-UniRule"/>
</dbReference>
<dbReference type="EC" id="6.1.1.14" evidence="8"/>
<feature type="binding site" evidence="8">
    <location>
        <begin position="217"/>
        <end position="222"/>
    </location>
    <ligand>
        <name>ATP</name>
        <dbReference type="ChEBI" id="CHEBI:30616"/>
    </ligand>
</feature>
<dbReference type="GO" id="GO:0006426">
    <property type="term" value="P:glycyl-tRNA aminoacylation"/>
    <property type="evidence" value="ECO:0007669"/>
    <property type="project" value="UniProtKB-UniRule"/>
</dbReference>
<name>A0A410DNR6_9CLOT</name>
<dbReference type="PANTHER" id="PTHR10745">
    <property type="entry name" value="GLYCYL-TRNA SYNTHETASE/DNA POLYMERASE SUBUNIT GAMMA-2"/>
    <property type="match status" value="1"/>
</dbReference>
<dbReference type="Gene3D" id="3.30.930.10">
    <property type="entry name" value="Bira Bifunctional Protein, Domain 2"/>
    <property type="match status" value="1"/>
</dbReference>
<proteinExistence type="inferred from homology"/>
<dbReference type="SUPFAM" id="SSF52954">
    <property type="entry name" value="Class II aaRS ABD-related"/>
    <property type="match status" value="1"/>
</dbReference>
<dbReference type="KEGG" id="cmah:C1I91_03220"/>
<feature type="binding site" evidence="8">
    <location>
        <begin position="291"/>
        <end position="292"/>
    </location>
    <ligand>
        <name>ATP</name>
        <dbReference type="ChEBI" id="CHEBI:30616"/>
    </ligand>
</feature>
<evidence type="ECO:0000256" key="5">
    <source>
        <dbReference type="ARBA" id="ARBA00022840"/>
    </source>
</evidence>
<dbReference type="HAMAP" id="MF_00253_B">
    <property type="entry name" value="Gly_tRNA_synth_B"/>
    <property type="match status" value="1"/>
</dbReference>
<dbReference type="NCBIfam" id="NF003211">
    <property type="entry name" value="PRK04173.1"/>
    <property type="match status" value="1"/>
</dbReference>
<protein>
    <recommendedName>
        <fullName evidence="8">Glycine--tRNA ligase</fullName>
        <ecNumber evidence="8">6.1.1.14</ecNumber>
    </recommendedName>
    <alternativeName>
        <fullName evidence="8">Glycyl-tRNA synthetase</fullName>
        <shortName evidence="8">GlyRS</shortName>
    </alternativeName>
</protein>
<dbReference type="SUPFAM" id="SSF55681">
    <property type="entry name" value="Class II aaRS and biotin synthetases"/>
    <property type="match status" value="1"/>
</dbReference>
<evidence type="ECO:0000256" key="6">
    <source>
        <dbReference type="ARBA" id="ARBA00022917"/>
    </source>
</evidence>
<dbReference type="GO" id="GO:0004820">
    <property type="term" value="F:glycine-tRNA ligase activity"/>
    <property type="evidence" value="ECO:0007669"/>
    <property type="project" value="UniProtKB-UniRule"/>
</dbReference>
<dbReference type="GO" id="GO:0015966">
    <property type="term" value="P:diadenosine tetraphosphate biosynthetic process"/>
    <property type="evidence" value="ECO:0007669"/>
    <property type="project" value="UniProtKB-ARBA"/>
</dbReference>
<comment type="subcellular location">
    <subcellularLocation>
        <location evidence="8">Cytoplasm</location>
    </subcellularLocation>
</comment>
<dbReference type="CDD" id="cd00774">
    <property type="entry name" value="GlyRS-like_core"/>
    <property type="match status" value="1"/>
</dbReference>
<keyword evidence="6 8" id="KW-0648">Protein biosynthesis</keyword>
<comment type="similarity">
    <text evidence="1 8">Belongs to the class-II aminoacyl-tRNA synthetase family.</text>
</comment>
<dbReference type="Gene3D" id="3.30.40.230">
    <property type="match status" value="1"/>
</dbReference>
<dbReference type="InterPro" id="IPR033731">
    <property type="entry name" value="GlyRS-like_core"/>
</dbReference>
<evidence type="ECO:0000256" key="3">
    <source>
        <dbReference type="ARBA" id="ARBA00022598"/>
    </source>
</evidence>
<dbReference type="GO" id="GO:0140096">
    <property type="term" value="F:catalytic activity, acting on a protein"/>
    <property type="evidence" value="ECO:0007669"/>
    <property type="project" value="UniProtKB-ARBA"/>
</dbReference>
<feature type="binding site" evidence="8">
    <location>
        <position position="175"/>
    </location>
    <ligand>
        <name>substrate</name>
    </ligand>
</feature>
<accession>A0A410DNR6</accession>
<dbReference type="AlphaFoldDB" id="A0A410DNR6"/>
<dbReference type="NCBIfam" id="TIGR00389">
    <property type="entry name" value="glyS_dimeric"/>
    <property type="match status" value="1"/>
</dbReference>
<dbReference type="CDD" id="cd00858">
    <property type="entry name" value="GlyRS_anticodon"/>
    <property type="match status" value="1"/>
</dbReference>
<dbReference type="InterPro" id="IPR036621">
    <property type="entry name" value="Anticodon-bd_dom_sf"/>
</dbReference>
<reference evidence="10 11" key="1">
    <citation type="submission" date="2018-01" db="EMBL/GenBank/DDBJ databases">
        <title>Genome Sequencing and Assembly of Anaerobacter polyendosporus strain CT4.</title>
        <authorList>
            <person name="Tachaapaikoon C."/>
            <person name="Sutheeworapong S."/>
            <person name="Jenjaroenpun P."/>
            <person name="Wongsurawat T."/>
            <person name="Nookeaw I."/>
            <person name="Cheawchanlertfa P."/>
            <person name="Kosugi A."/>
            <person name="Cheevadhanarak S."/>
            <person name="Ratanakhanokchai K."/>
        </authorList>
    </citation>
    <scope>NUCLEOTIDE SEQUENCE [LARGE SCALE GENOMIC DNA]</scope>
    <source>
        <strain evidence="10 11">CT4</strain>
    </source>
</reference>
<evidence type="ECO:0000256" key="4">
    <source>
        <dbReference type="ARBA" id="ARBA00022741"/>
    </source>
</evidence>
<feature type="binding site" evidence="8">
    <location>
        <position position="100"/>
    </location>
    <ligand>
        <name>substrate</name>
    </ligand>
</feature>
<dbReference type="GO" id="GO:1990742">
    <property type="term" value="C:microvesicle"/>
    <property type="evidence" value="ECO:0007669"/>
    <property type="project" value="UniProtKB-ARBA"/>
</dbReference>
<dbReference type="InterPro" id="IPR002315">
    <property type="entry name" value="tRNA-synt_gly"/>
</dbReference>
<evidence type="ECO:0000256" key="7">
    <source>
        <dbReference type="ARBA" id="ARBA00023146"/>
    </source>
</evidence>
<comment type="function">
    <text evidence="8">Catalyzes the attachment of glycine to tRNA(Gly).</text>
</comment>
<evidence type="ECO:0000313" key="10">
    <source>
        <dbReference type="EMBL" id="QAA30753.1"/>
    </source>
</evidence>
<dbReference type="InterPro" id="IPR027031">
    <property type="entry name" value="Gly-tRNA_synthase/POLG2"/>
</dbReference>
<dbReference type="Proteomes" id="UP000286268">
    <property type="component" value="Chromosome"/>
</dbReference>
<dbReference type="InterPro" id="IPR004154">
    <property type="entry name" value="Anticodon-bd"/>
</dbReference>
<dbReference type="GO" id="GO:0070062">
    <property type="term" value="C:extracellular exosome"/>
    <property type="evidence" value="ECO:0007669"/>
    <property type="project" value="UniProtKB-ARBA"/>
</dbReference>
<feature type="binding site" evidence="8">
    <location>
        <begin position="222"/>
        <end position="226"/>
    </location>
    <ligand>
        <name>substrate</name>
    </ligand>
</feature>
<dbReference type="InterPro" id="IPR006195">
    <property type="entry name" value="aa-tRNA-synth_II"/>
</dbReference>
<comment type="subunit">
    <text evidence="8">Homodimer.</text>
</comment>
<evidence type="ECO:0000256" key="2">
    <source>
        <dbReference type="ARBA" id="ARBA00022490"/>
    </source>
</evidence>
<keyword evidence="7 8" id="KW-0030">Aminoacyl-tRNA synthetase</keyword>
<keyword evidence="11" id="KW-1185">Reference proteome</keyword>
<dbReference type="Gene3D" id="3.40.50.800">
    <property type="entry name" value="Anticodon-binding domain"/>
    <property type="match status" value="1"/>
</dbReference>
<sequence length="463" mass="53690">MATEKTMDKLVALCKNRGFIFPGSDIYGGLANSWDYGPLGVEFKNNVKKAWWKKFVQESPYNVGVDCAILMNREVWVASGHVGGFSDPLMDCKECKSRYRADKLVEDHMTAQGAEVASADGWSNEQLKDYIEQHQIECPKCGKKNFTEIRKFNLMFKTFQGVTEDAKSEIYLRPETAQGIFVNFKSVQRSSRKKVPFGIAQIGKSFRNEITPGNFTFRTREFEQMELEFFCKPGTDIEWFNYWREYCWNFLMNLGMNKDSLRMRDHEQEELSFYSNATSDIEYLFPFGWGELWGIADRTDYDLTKHQEHSGTDMSYLDPTTNEKYIPYCIEPSLGADRVTLAFLADAYEEQELEDGDMRTVLHLHPALAPYKAAVLPLSKKLSEKADEVYAQLRKNFNIEYDETGSIGKRYRRQDEIGTPFCITVDFDTLEDNAVTVRDRDTMEQVRIKVEELENYISSRLEF</sequence>
<organism evidence="10 11">
    <name type="scientific">Clostridium manihotivorum</name>
    <dbReference type="NCBI Taxonomy" id="2320868"/>
    <lineage>
        <taxon>Bacteria</taxon>
        <taxon>Bacillati</taxon>
        <taxon>Bacillota</taxon>
        <taxon>Clostridia</taxon>
        <taxon>Eubacteriales</taxon>
        <taxon>Clostridiaceae</taxon>
        <taxon>Clostridium</taxon>
    </lineage>
</organism>
<evidence type="ECO:0000256" key="8">
    <source>
        <dbReference type="HAMAP-Rule" id="MF_00253"/>
    </source>
</evidence>
<evidence type="ECO:0000256" key="1">
    <source>
        <dbReference type="ARBA" id="ARBA00008226"/>
    </source>
</evidence>
<evidence type="ECO:0000313" key="11">
    <source>
        <dbReference type="Proteomes" id="UP000286268"/>
    </source>
</evidence>
<dbReference type="InterPro" id="IPR045864">
    <property type="entry name" value="aa-tRNA-synth_II/BPL/LPL"/>
</dbReference>
<dbReference type="PRINTS" id="PR01043">
    <property type="entry name" value="TRNASYNTHGLY"/>
</dbReference>
<dbReference type="PROSITE" id="PS50862">
    <property type="entry name" value="AA_TRNA_LIGASE_II"/>
    <property type="match status" value="1"/>
</dbReference>
<dbReference type="GO" id="GO:0004081">
    <property type="term" value="F:bis(5'-nucleosyl)-tetraphosphatase (asymmetrical) activity"/>
    <property type="evidence" value="ECO:0007669"/>
    <property type="project" value="UniProtKB-ARBA"/>
</dbReference>
<dbReference type="OrthoDB" id="9760853at2"/>
<dbReference type="RefSeq" id="WP_128211205.1">
    <property type="nucleotide sequence ID" value="NZ_CP025746.1"/>
</dbReference>
<feature type="binding site" evidence="8">
    <location>
        <begin position="331"/>
        <end position="335"/>
    </location>
    <ligand>
        <name>substrate</name>
    </ligand>
</feature>
<evidence type="ECO:0000259" key="9">
    <source>
        <dbReference type="PROSITE" id="PS50862"/>
    </source>
</evidence>
<gene>
    <name evidence="8" type="primary">glyQS</name>
    <name evidence="10" type="ORF">C1I91_03220</name>
</gene>
<comment type="catalytic activity">
    <reaction evidence="8">
        <text>tRNA(Gly) + glycine + ATP = glycyl-tRNA(Gly) + AMP + diphosphate</text>
        <dbReference type="Rhea" id="RHEA:16013"/>
        <dbReference type="Rhea" id="RHEA-COMP:9664"/>
        <dbReference type="Rhea" id="RHEA-COMP:9683"/>
        <dbReference type="ChEBI" id="CHEBI:30616"/>
        <dbReference type="ChEBI" id="CHEBI:33019"/>
        <dbReference type="ChEBI" id="CHEBI:57305"/>
        <dbReference type="ChEBI" id="CHEBI:78442"/>
        <dbReference type="ChEBI" id="CHEBI:78522"/>
        <dbReference type="ChEBI" id="CHEBI:456215"/>
        <dbReference type="EC" id="6.1.1.14"/>
    </reaction>
</comment>
<dbReference type="Pfam" id="PF03129">
    <property type="entry name" value="HGTP_anticodon"/>
    <property type="match status" value="1"/>
</dbReference>
<dbReference type="Pfam" id="PF00587">
    <property type="entry name" value="tRNA-synt_2b"/>
    <property type="match status" value="1"/>
</dbReference>
<keyword evidence="3 8" id="KW-0436">Ligase</keyword>
<keyword evidence="5 8" id="KW-0067">ATP-binding</keyword>
<dbReference type="GO" id="GO:0016740">
    <property type="term" value="F:transferase activity"/>
    <property type="evidence" value="ECO:0007669"/>
    <property type="project" value="UniProtKB-ARBA"/>
</dbReference>
<keyword evidence="2 8" id="KW-0963">Cytoplasm</keyword>
<feature type="binding site" evidence="8">
    <location>
        <begin position="207"/>
        <end position="209"/>
    </location>
    <ligand>
        <name>ATP</name>
        <dbReference type="ChEBI" id="CHEBI:30616"/>
    </ligand>
</feature>
<dbReference type="InterPro" id="IPR002314">
    <property type="entry name" value="aa-tRNA-synt_IIb"/>
</dbReference>
<dbReference type="EMBL" id="CP025746">
    <property type="protein sequence ID" value="QAA30753.1"/>
    <property type="molecule type" value="Genomic_DNA"/>
</dbReference>
<feature type="binding site" evidence="8">
    <location>
        <begin position="335"/>
        <end position="338"/>
    </location>
    <ligand>
        <name>ATP</name>
        <dbReference type="ChEBI" id="CHEBI:30616"/>
    </ligand>
</feature>
<keyword evidence="4 8" id="KW-0547">Nucleotide-binding</keyword>
<dbReference type="PANTHER" id="PTHR10745:SF8">
    <property type="entry name" value="DNA POLYMERASE SUBUNIT GAMMA-2, MITOCHONDRIAL"/>
    <property type="match status" value="1"/>
</dbReference>